<keyword evidence="2 6" id="KW-0963">Cytoplasm</keyword>
<evidence type="ECO:0000256" key="6">
    <source>
        <dbReference type="HAMAP-Rule" id="MF_00693"/>
    </source>
</evidence>
<evidence type="ECO:0000256" key="3">
    <source>
        <dbReference type="ARBA" id="ARBA00023015"/>
    </source>
</evidence>
<proteinExistence type="inferred from homology"/>
<comment type="subcellular location">
    <subcellularLocation>
        <location evidence="6">Cytoplasm</location>
    </subcellularLocation>
</comment>
<accession>A0A3D4VC76</accession>
<organism evidence="9 10">
    <name type="scientific">Gemmatimonas aurantiaca</name>
    <dbReference type="NCBI Taxonomy" id="173480"/>
    <lineage>
        <taxon>Bacteria</taxon>
        <taxon>Pseudomonadati</taxon>
        <taxon>Gemmatimonadota</taxon>
        <taxon>Gemmatimonadia</taxon>
        <taxon>Gemmatimonadales</taxon>
        <taxon>Gemmatimonadaceae</taxon>
        <taxon>Gemmatimonas</taxon>
    </lineage>
</organism>
<reference evidence="9 10" key="1">
    <citation type="journal article" date="2018" name="Nat. Biotechnol.">
        <title>A standardized bacterial taxonomy based on genome phylogeny substantially revises the tree of life.</title>
        <authorList>
            <person name="Parks D.H."/>
            <person name="Chuvochina M."/>
            <person name="Waite D.W."/>
            <person name="Rinke C."/>
            <person name="Skarshewski A."/>
            <person name="Chaumeil P.A."/>
            <person name="Hugenholtz P."/>
        </authorList>
    </citation>
    <scope>NUCLEOTIDE SEQUENCE [LARGE SCALE GENOMIC DNA]</scope>
    <source>
        <strain evidence="9">UBA8844</strain>
    </source>
</reference>
<dbReference type="PANTHER" id="PTHR12532:SF6">
    <property type="entry name" value="TRANSCRIPTIONAL REGULATORY PROTEIN YEBC-RELATED"/>
    <property type="match status" value="1"/>
</dbReference>
<dbReference type="AlphaFoldDB" id="A0A3D4VC76"/>
<gene>
    <name evidence="9" type="ORF">DGD08_16020</name>
</gene>
<dbReference type="Pfam" id="PF01709">
    <property type="entry name" value="Transcrip_reg"/>
    <property type="match status" value="1"/>
</dbReference>
<keyword evidence="3 6" id="KW-0805">Transcription regulation</keyword>
<name>A0A3D4VC76_9BACT</name>
<evidence type="ECO:0000256" key="1">
    <source>
        <dbReference type="ARBA" id="ARBA00008724"/>
    </source>
</evidence>
<dbReference type="Pfam" id="PF20772">
    <property type="entry name" value="TACO1_YebC_N"/>
    <property type="match status" value="1"/>
</dbReference>
<dbReference type="EMBL" id="DPIY01000011">
    <property type="protein sequence ID" value="HCT58713.1"/>
    <property type="molecule type" value="Genomic_DNA"/>
</dbReference>
<dbReference type="PANTHER" id="PTHR12532">
    <property type="entry name" value="TRANSLATIONAL ACTIVATOR OF CYTOCHROME C OXIDASE 1"/>
    <property type="match status" value="1"/>
</dbReference>
<evidence type="ECO:0000259" key="7">
    <source>
        <dbReference type="Pfam" id="PF01709"/>
    </source>
</evidence>
<dbReference type="InterPro" id="IPR017856">
    <property type="entry name" value="Integrase-like_N"/>
</dbReference>
<evidence type="ECO:0000256" key="5">
    <source>
        <dbReference type="ARBA" id="ARBA00023163"/>
    </source>
</evidence>
<dbReference type="Gene3D" id="1.10.10.200">
    <property type="match status" value="1"/>
</dbReference>
<dbReference type="InterPro" id="IPR029072">
    <property type="entry name" value="YebC-like"/>
</dbReference>
<comment type="caution">
    <text evidence="9">The sequence shown here is derived from an EMBL/GenBank/DDBJ whole genome shotgun (WGS) entry which is preliminary data.</text>
</comment>
<evidence type="ECO:0000256" key="4">
    <source>
        <dbReference type="ARBA" id="ARBA00023125"/>
    </source>
</evidence>
<evidence type="ECO:0000256" key="2">
    <source>
        <dbReference type="ARBA" id="ARBA00022490"/>
    </source>
</evidence>
<keyword evidence="5 6" id="KW-0804">Transcription</keyword>
<dbReference type="GO" id="GO:0003677">
    <property type="term" value="F:DNA binding"/>
    <property type="evidence" value="ECO:0007669"/>
    <property type="project" value="UniProtKB-UniRule"/>
</dbReference>
<dbReference type="NCBIfam" id="TIGR01033">
    <property type="entry name" value="YebC/PmpR family DNA-binding transcriptional regulator"/>
    <property type="match status" value="1"/>
</dbReference>
<dbReference type="Proteomes" id="UP000264071">
    <property type="component" value="Unassembled WGS sequence"/>
</dbReference>
<dbReference type="Gene3D" id="3.30.70.980">
    <property type="match status" value="2"/>
</dbReference>
<dbReference type="SUPFAM" id="SSF75625">
    <property type="entry name" value="YebC-like"/>
    <property type="match status" value="1"/>
</dbReference>
<dbReference type="SMR" id="A0A3D4VC76"/>
<evidence type="ECO:0000313" key="10">
    <source>
        <dbReference type="Proteomes" id="UP000264071"/>
    </source>
</evidence>
<comment type="similarity">
    <text evidence="1 6">Belongs to the TACO1 family.</text>
</comment>
<evidence type="ECO:0000313" key="9">
    <source>
        <dbReference type="EMBL" id="HCT58713.1"/>
    </source>
</evidence>
<dbReference type="InterPro" id="IPR026564">
    <property type="entry name" value="Transcrip_reg_TACO1-like_dom3"/>
</dbReference>
<dbReference type="NCBIfam" id="NF009044">
    <property type="entry name" value="PRK12378.1"/>
    <property type="match status" value="1"/>
</dbReference>
<dbReference type="NCBIfam" id="NF001030">
    <property type="entry name" value="PRK00110.1"/>
    <property type="match status" value="1"/>
</dbReference>
<evidence type="ECO:0000259" key="8">
    <source>
        <dbReference type="Pfam" id="PF20772"/>
    </source>
</evidence>
<dbReference type="OMA" id="NFDIPDE"/>
<dbReference type="GO" id="GO:0005829">
    <property type="term" value="C:cytosol"/>
    <property type="evidence" value="ECO:0007669"/>
    <property type="project" value="TreeGrafter"/>
</dbReference>
<sequence length="247" mass="26490">MAGHSKWKTIKRAKAATDNKRGALFTRLIREITMAAKLGGGDAGGNPRLRTAIDNAKAVSMPKDNIDRAIKKGTGELEGVDYVEVLYEAYGPGGVAIMIAAVTDNPTRTVADVRHKLSRNHGNMGTINSVAFMFDRKGQMSVAAEGVAEEALMEAALEAGADDVVNDGESFVISTDPGALHATKEGLEGRKYKVENAELAWVPKNTVKVEGENATQLLKLLEALEELDDVQKVDANFEMDDDTMADA</sequence>
<feature type="domain" description="TACO1/YebC-like second and third" evidence="7">
    <location>
        <begin position="82"/>
        <end position="237"/>
    </location>
</feature>
<dbReference type="InterPro" id="IPR048300">
    <property type="entry name" value="TACO1_YebC-like_2nd/3rd_dom"/>
</dbReference>
<dbReference type="HAMAP" id="MF_00693">
    <property type="entry name" value="Transcrip_reg_TACO1"/>
    <property type="match status" value="1"/>
</dbReference>
<dbReference type="FunFam" id="1.10.10.200:FF:000002">
    <property type="entry name" value="Probable transcriptional regulatory protein CLM62_37755"/>
    <property type="match status" value="1"/>
</dbReference>
<protein>
    <recommendedName>
        <fullName evidence="6">Probable transcriptional regulatory protein DGD08_16020</fullName>
    </recommendedName>
</protein>
<keyword evidence="4 6" id="KW-0238">DNA-binding</keyword>
<dbReference type="InterPro" id="IPR049083">
    <property type="entry name" value="TACO1_YebC_N"/>
</dbReference>
<dbReference type="GO" id="GO:0006355">
    <property type="term" value="P:regulation of DNA-templated transcription"/>
    <property type="evidence" value="ECO:0007669"/>
    <property type="project" value="UniProtKB-UniRule"/>
</dbReference>
<dbReference type="InterPro" id="IPR002876">
    <property type="entry name" value="Transcrip_reg_TACO1-like"/>
</dbReference>
<feature type="domain" description="TACO1/YebC-like N-terminal" evidence="8">
    <location>
        <begin position="5"/>
        <end position="76"/>
    </location>
</feature>